<comment type="pathway">
    <text evidence="2">Purine metabolism; 7-cyano-7-deazaguanine biosynthesis.</text>
</comment>
<keyword evidence="7" id="KW-0862">Zinc</keyword>
<protein>
    <recommendedName>
        <fullName evidence="5">6-carboxy-5,6,7,8-tetrahydropterin synthase</fullName>
        <ecNumber evidence="4">4.1.2.50</ecNumber>
    </recommendedName>
    <alternativeName>
        <fullName evidence="9">Queuosine biosynthesis protein QueD</fullName>
    </alternativeName>
</protein>
<dbReference type="EMBL" id="PNFZ01000004">
    <property type="protein sequence ID" value="PMB97924.1"/>
    <property type="molecule type" value="Genomic_DNA"/>
</dbReference>
<keyword evidence="6" id="KW-0479">Metal-binding</keyword>
<evidence type="ECO:0000256" key="6">
    <source>
        <dbReference type="ARBA" id="ARBA00022723"/>
    </source>
</evidence>
<dbReference type="SUPFAM" id="SSF55620">
    <property type="entry name" value="Tetrahydrobiopterin biosynthesis enzymes-like"/>
    <property type="match status" value="1"/>
</dbReference>
<comment type="similarity">
    <text evidence="3">Belongs to the PTPS family. QueD subfamily.</text>
</comment>
<keyword evidence="8" id="KW-0456">Lyase</keyword>
<accession>A0A2N6PGV9</accession>
<dbReference type="Pfam" id="PF01242">
    <property type="entry name" value="PTPS"/>
    <property type="match status" value="1"/>
</dbReference>
<organism evidence="11 12">
    <name type="scientific">Brevibacterium luteolum</name>
    <dbReference type="NCBI Taxonomy" id="199591"/>
    <lineage>
        <taxon>Bacteria</taxon>
        <taxon>Bacillati</taxon>
        <taxon>Actinomycetota</taxon>
        <taxon>Actinomycetes</taxon>
        <taxon>Micrococcales</taxon>
        <taxon>Brevibacteriaceae</taxon>
        <taxon>Brevibacterium</taxon>
    </lineage>
</organism>
<dbReference type="UniPathway" id="UPA00391"/>
<evidence type="ECO:0000256" key="1">
    <source>
        <dbReference type="ARBA" id="ARBA00001947"/>
    </source>
</evidence>
<name>A0A2N6PGV9_9MICO</name>
<evidence type="ECO:0000256" key="4">
    <source>
        <dbReference type="ARBA" id="ARBA00012982"/>
    </source>
</evidence>
<evidence type="ECO:0000256" key="8">
    <source>
        <dbReference type="ARBA" id="ARBA00023239"/>
    </source>
</evidence>
<dbReference type="PANTHER" id="PTHR12589">
    <property type="entry name" value="PYRUVOYL TETRAHYDROBIOPTERIN SYNTHASE"/>
    <property type="match status" value="1"/>
</dbReference>
<evidence type="ECO:0000256" key="10">
    <source>
        <dbReference type="ARBA" id="ARBA00048807"/>
    </source>
</evidence>
<dbReference type="EC" id="4.1.2.50" evidence="4"/>
<evidence type="ECO:0000256" key="3">
    <source>
        <dbReference type="ARBA" id="ARBA00008900"/>
    </source>
</evidence>
<evidence type="ECO:0000313" key="12">
    <source>
        <dbReference type="Proteomes" id="UP000235703"/>
    </source>
</evidence>
<sequence length="139" mass="14923">MFRLSINDHIMIAHSLPDPFFGPAQHMHGATLAVEAHFETAELDSHGVVLDIGRAGEILSAALDPLRYANLDEHPDFAGKISTTEVIAAHIGSRLRAALADRPDISIAVTLDENPNARVTYTVPPAPTLHPADPGPRQV</sequence>
<dbReference type="GeneID" id="86841820"/>
<keyword evidence="12" id="KW-1185">Reference proteome</keyword>
<comment type="caution">
    <text evidence="11">The sequence shown here is derived from an EMBL/GenBank/DDBJ whole genome shotgun (WGS) entry which is preliminary data.</text>
</comment>
<evidence type="ECO:0000256" key="9">
    <source>
        <dbReference type="ARBA" id="ARBA00031449"/>
    </source>
</evidence>
<dbReference type="InterPro" id="IPR007115">
    <property type="entry name" value="6-PTP_synth/QueD"/>
</dbReference>
<comment type="catalytic activity">
    <reaction evidence="10">
        <text>7,8-dihydroneopterin 3'-triphosphate + H2O = 6-carboxy-5,6,7,8-tetrahydropterin + triphosphate + acetaldehyde + 2 H(+)</text>
        <dbReference type="Rhea" id="RHEA:27966"/>
        <dbReference type="ChEBI" id="CHEBI:15343"/>
        <dbReference type="ChEBI" id="CHEBI:15377"/>
        <dbReference type="ChEBI" id="CHEBI:15378"/>
        <dbReference type="ChEBI" id="CHEBI:18036"/>
        <dbReference type="ChEBI" id="CHEBI:58462"/>
        <dbReference type="ChEBI" id="CHEBI:61032"/>
        <dbReference type="EC" id="4.1.2.50"/>
    </reaction>
</comment>
<evidence type="ECO:0000313" key="11">
    <source>
        <dbReference type="EMBL" id="PMB97924.1"/>
    </source>
</evidence>
<dbReference type="InterPro" id="IPR038418">
    <property type="entry name" value="6-PTP_synth/QueD_sf"/>
</dbReference>
<dbReference type="Gene3D" id="3.30.479.10">
    <property type="entry name" value="6-pyruvoyl tetrahydropterin synthase/QueD"/>
    <property type="match status" value="1"/>
</dbReference>
<dbReference type="AlphaFoldDB" id="A0A2N6PGV9"/>
<dbReference type="Proteomes" id="UP000235703">
    <property type="component" value="Unassembled WGS sequence"/>
</dbReference>
<evidence type="ECO:0000256" key="5">
    <source>
        <dbReference type="ARBA" id="ARBA00018141"/>
    </source>
</evidence>
<dbReference type="GO" id="GO:0046872">
    <property type="term" value="F:metal ion binding"/>
    <property type="evidence" value="ECO:0007669"/>
    <property type="project" value="UniProtKB-KW"/>
</dbReference>
<evidence type="ECO:0000256" key="2">
    <source>
        <dbReference type="ARBA" id="ARBA00005061"/>
    </source>
</evidence>
<proteinExistence type="inferred from homology"/>
<dbReference type="GO" id="GO:0070497">
    <property type="term" value="F:6-carboxytetrahydropterin synthase activity"/>
    <property type="evidence" value="ECO:0007669"/>
    <property type="project" value="UniProtKB-EC"/>
</dbReference>
<gene>
    <name evidence="11" type="ORF">CJ198_08895</name>
</gene>
<dbReference type="RefSeq" id="WP_102162268.1">
    <property type="nucleotide sequence ID" value="NZ_JALXLX010000006.1"/>
</dbReference>
<reference evidence="11 12" key="1">
    <citation type="submission" date="2017-09" db="EMBL/GenBank/DDBJ databases">
        <title>Bacterial strain isolated from the female urinary microbiota.</title>
        <authorList>
            <person name="Thomas-White K."/>
            <person name="Kumar N."/>
            <person name="Forster S."/>
            <person name="Putonti C."/>
            <person name="Lawley T."/>
            <person name="Wolfe A.J."/>
        </authorList>
    </citation>
    <scope>NUCLEOTIDE SEQUENCE [LARGE SCALE GENOMIC DNA]</scope>
    <source>
        <strain evidence="11 12">UMB0680</strain>
    </source>
</reference>
<dbReference type="OrthoDB" id="9787853at2"/>
<comment type="cofactor">
    <cofactor evidence="1">
        <name>Zn(2+)</name>
        <dbReference type="ChEBI" id="CHEBI:29105"/>
    </cofactor>
</comment>
<dbReference type="PANTHER" id="PTHR12589:SF7">
    <property type="entry name" value="6-PYRUVOYL TETRAHYDROBIOPTERIN SYNTHASE"/>
    <property type="match status" value="1"/>
</dbReference>
<evidence type="ECO:0000256" key="7">
    <source>
        <dbReference type="ARBA" id="ARBA00022833"/>
    </source>
</evidence>